<evidence type="ECO:0000256" key="3">
    <source>
        <dbReference type="ARBA" id="ARBA00022475"/>
    </source>
</evidence>
<dbReference type="RefSeq" id="WP_204699913.1">
    <property type="nucleotide sequence ID" value="NZ_JAFBDQ010000001.1"/>
</dbReference>
<keyword evidence="2 7" id="KW-0813">Transport</keyword>
<dbReference type="AlphaFoldDB" id="A0A938XPQ9"/>
<keyword evidence="6 7" id="KW-0472">Membrane</keyword>
<keyword evidence="10" id="KW-1185">Reference proteome</keyword>
<feature type="transmembrane region" description="Helical" evidence="7">
    <location>
        <begin position="121"/>
        <end position="140"/>
    </location>
</feature>
<comment type="subcellular location">
    <subcellularLocation>
        <location evidence="1 7">Cell membrane</location>
        <topology evidence="1 7">Multi-pass membrane protein</topology>
    </subcellularLocation>
</comment>
<reference evidence="9" key="1">
    <citation type="submission" date="2021-01" db="EMBL/GenBank/DDBJ databases">
        <title>Genomic Encyclopedia of Type Strains, Phase IV (KMG-IV): sequencing the most valuable type-strain genomes for metagenomic binning, comparative biology and taxonomic classification.</title>
        <authorList>
            <person name="Goeker M."/>
        </authorList>
    </citation>
    <scope>NUCLEOTIDE SEQUENCE</scope>
    <source>
        <strain evidence="9">DSM 23230</strain>
    </source>
</reference>
<dbReference type="FunFam" id="1.10.3720.10:FF:000003">
    <property type="entry name" value="Aliphatic sulfonate ABC transporter permease"/>
    <property type="match status" value="1"/>
</dbReference>
<dbReference type="SUPFAM" id="SSF161098">
    <property type="entry name" value="MetI-like"/>
    <property type="match status" value="1"/>
</dbReference>
<evidence type="ECO:0000256" key="4">
    <source>
        <dbReference type="ARBA" id="ARBA00022692"/>
    </source>
</evidence>
<comment type="caution">
    <text evidence="9">The sequence shown here is derived from an EMBL/GenBank/DDBJ whole genome shotgun (WGS) entry which is preliminary data.</text>
</comment>
<dbReference type="PROSITE" id="PS50928">
    <property type="entry name" value="ABC_TM1"/>
    <property type="match status" value="1"/>
</dbReference>
<feature type="transmembrane region" description="Helical" evidence="7">
    <location>
        <begin position="146"/>
        <end position="165"/>
    </location>
</feature>
<dbReference type="Gene3D" id="1.10.3720.10">
    <property type="entry name" value="MetI-like"/>
    <property type="match status" value="1"/>
</dbReference>
<dbReference type="GO" id="GO:0010438">
    <property type="term" value="P:cellular response to sulfur starvation"/>
    <property type="evidence" value="ECO:0007669"/>
    <property type="project" value="TreeGrafter"/>
</dbReference>
<dbReference type="InterPro" id="IPR035906">
    <property type="entry name" value="MetI-like_sf"/>
</dbReference>
<dbReference type="GO" id="GO:0005886">
    <property type="term" value="C:plasma membrane"/>
    <property type="evidence" value="ECO:0007669"/>
    <property type="project" value="UniProtKB-SubCell"/>
</dbReference>
<dbReference type="Pfam" id="PF00528">
    <property type="entry name" value="BPD_transp_1"/>
    <property type="match status" value="1"/>
</dbReference>
<keyword evidence="4 7" id="KW-0812">Transmembrane</keyword>
<feature type="transmembrane region" description="Helical" evidence="7">
    <location>
        <begin position="26"/>
        <end position="42"/>
    </location>
</feature>
<dbReference type="Proteomes" id="UP000774000">
    <property type="component" value="Unassembled WGS sequence"/>
</dbReference>
<feature type="transmembrane region" description="Helical" evidence="7">
    <location>
        <begin position="241"/>
        <end position="263"/>
    </location>
</feature>
<sequence length="274" mass="30226">MDLENEDKVENNNSEAGTEKSKTEKVLTLSTWVVILGAWYIVTKLELFSPTLLPPPTEVVTAFFKLLKDGYNGIALWVHLGASFRRLFIALGLAIITAIPIGLLSGYVSKVKAIVDSVVEFYRPLPPLAYYTLLILWFGIDDKSKIILLFLAAFAPIYIACISAVRKINQDYILSAKSLGASQKKIFFKIVLPACLPEIFTGIRTAFGVAYTTLVSSEMIAATSGIGWMVLDASNFLKSEVIFIGIFIMGISGVLIDAGLRFIERKIVFWKGKV</sequence>
<dbReference type="GO" id="GO:0042918">
    <property type="term" value="P:alkanesulfonate transmembrane transport"/>
    <property type="evidence" value="ECO:0007669"/>
    <property type="project" value="UniProtKB-ARBA"/>
</dbReference>
<protein>
    <submittedName>
        <fullName evidence="9">Taurine transport system permease protein</fullName>
    </submittedName>
</protein>
<dbReference type="PANTHER" id="PTHR30151">
    <property type="entry name" value="ALKANE SULFONATE ABC TRANSPORTER-RELATED, MEMBRANE SUBUNIT"/>
    <property type="match status" value="1"/>
</dbReference>
<name>A0A938XPQ9_9FIRM</name>
<evidence type="ECO:0000256" key="5">
    <source>
        <dbReference type="ARBA" id="ARBA00022989"/>
    </source>
</evidence>
<feature type="domain" description="ABC transmembrane type-1" evidence="8">
    <location>
        <begin position="80"/>
        <end position="264"/>
    </location>
</feature>
<evidence type="ECO:0000259" key="8">
    <source>
        <dbReference type="PROSITE" id="PS50928"/>
    </source>
</evidence>
<accession>A0A938XPQ9</accession>
<dbReference type="PANTHER" id="PTHR30151:SF25">
    <property type="entry name" value="TAURINE TRANSPORT SYSTEM PERMEASE PROTEIN TAUC"/>
    <property type="match status" value="1"/>
</dbReference>
<feature type="transmembrane region" description="Helical" evidence="7">
    <location>
        <begin position="87"/>
        <end position="109"/>
    </location>
</feature>
<keyword evidence="5 7" id="KW-1133">Transmembrane helix</keyword>
<evidence type="ECO:0000256" key="1">
    <source>
        <dbReference type="ARBA" id="ARBA00004651"/>
    </source>
</evidence>
<keyword evidence="3" id="KW-1003">Cell membrane</keyword>
<organism evidence="9 10">
    <name type="scientific">Halanaerobacter jeridensis</name>
    <dbReference type="NCBI Taxonomy" id="706427"/>
    <lineage>
        <taxon>Bacteria</taxon>
        <taxon>Bacillati</taxon>
        <taxon>Bacillota</taxon>
        <taxon>Clostridia</taxon>
        <taxon>Halanaerobiales</taxon>
        <taxon>Halobacteroidaceae</taxon>
        <taxon>Halanaerobacter</taxon>
    </lineage>
</organism>
<dbReference type="CDD" id="cd06261">
    <property type="entry name" value="TM_PBP2"/>
    <property type="match status" value="1"/>
</dbReference>
<dbReference type="EMBL" id="JAFBDQ010000001">
    <property type="protein sequence ID" value="MBM7555179.1"/>
    <property type="molecule type" value="Genomic_DNA"/>
</dbReference>
<evidence type="ECO:0000256" key="2">
    <source>
        <dbReference type="ARBA" id="ARBA00022448"/>
    </source>
</evidence>
<evidence type="ECO:0000256" key="6">
    <source>
        <dbReference type="ARBA" id="ARBA00023136"/>
    </source>
</evidence>
<evidence type="ECO:0000313" key="9">
    <source>
        <dbReference type="EMBL" id="MBM7555179.1"/>
    </source>
</evidence>
<dbReference type="InterPro" id="IPR000515">
    <property type="entry name" value="MetI-like"/>
</dbReference>
<comment type="similarity">
    <text evidence="7">Belongs to the binding-protein-dependent transport system permease family.</text>
</comment>
<proteinExistence type="inferred from homology"/>
<evidence type="ECO:0000313" key="10">
    <source>
        <dbReference type="Proteomes" id="UP000774000"/>
    </source>
</evidence>
<evidence type="ECO:0000256" key="7">
    <source>
        <dbReference type="RuleBase" id="RU363032"/>
    </source>
</evidence>
<gene>
    <name evidence="9" type="ORF">JOC47_000003</name>
</gene>